<accession>X5GKR1</accession>
<sequence length="37" mass="4400">MRKFKVIKDSISYDEVILVVNPIKYNNSFPVNSKIYH</sequence>
<protein>
    <submittedName>
        <fullName evidence="1">Uncharacterized protein</fullName>
    </submittedName>
</protein>
<evidence type="ECO:0000313" key="2">
    <source>
        <dbReference type="Proteomes" id="UP000023762"/>
    </source>
</evidence>
<name>X5GKR1_9RICK</name>
<dbReference type="KEGG" id="ehh:EHF_0417"/>
<gene>
    <name evidence="1" type="ORF">EHF_0417</name>
</gene>
<dbReference type="Proteomes" id="UP000023762">
    <property type="component" value="Chromosome"/>
</dbReference>
<reference evidence="1 2" key="1">
    <citation type="submission" date="2014-03" db="EMBL/GenBank/DDBJ databases">
        <title>Sequencing and Comparison of Genomes and Transcriptome Profiles of Human Ehrlichiosis Agents.</title>
        <authorList>
            <person name="Lin M."/>
            <person name="Daugherty S.C."/>
            <person name="Nagaraj S."/>
            <person name="Cheng Z."/>
            <person name="Xiong Q."/>
            <person name="Lin F.-Y."/>
            <person name="Sengamalay N."/>
            <person name="Ott S."/>
            <person name="Godinez A."/>
            <person name="Tallon L.J."/>
            <person name="Sadzewicz L."/>
            <person name="Fraser C.M."/>
            <person name="Dunning Hotopp J.C."/>
            <person name="Rikihisa Y."/>
        </authorList>
    </citation>
    <scope>NUCLEOTIDE SEQUENCE [LARGE SCALE GENOMIC DNA]</scope>
    <source>
        <strain evidence="1 2">HF</strain>
    </source>
</reference>
<dbReference type="AlphaFoldDB" id="X5GKR1"/>
<dbReference type="EMBL" id="CP007474">
    <property type="protein sequence ID" value="AHX04736.1"/>
    <property type="molecule type" value="Genomic_DNA"/>
</dbReference>
<evidence type="ECO:0000313" key="1">
    <source>
        <dbReference type="EMBL" id="AHX04736.1"/>
    </source>
</evidence>
<keyword evidence="2" id="KW-1185">Reference proteome</keyword>
<dbReference type="HOGENOM" id="CLU_3343145_0_0_5"/>
<organism evidence="1 2">
    <name type="scientific">Ehrlichia japonica</name>
    <dbReference type="NCBI Taxonomy" id="391036"/>
    <lineage>
        <taxon>Bacteria</taxon>
        <taxon>Pseudomonadati</taxon>
        <taxon>Pseudomonadota</taxon>
        <taxon>Alphaproteobacteria</taxon>
        <taxon>Rickettsiales</taxon>
        <taxon>Anaplasmataceae</taxon>
        <taxon>Ehrlichia</taxon>
    </lineage>
</organism>
<proteinExistence type="predicted"/>